<sequence length="109" mass="11751">MKTKNLCSFILVVVLMSCGTSQSSFKDSDILREATGTPEVFEPAPGAEYEGTSCISPLIDPGDGSRITFIRSTSGKADYEVPRGKYGVEKGELLRVDCRTGKSLGIVKR</sequence>
<evidence type="ECO:0000256" key="1">
    <source>
        <dbReference type="SAM" id="SignalP"/>
    </source>
</evidence>
<evidence type="ECO:0000313" key="2">
    <source>
        <dbReference type="EMBL" id="MFD2518677.1"/>
    </source>
</evidence>
<dbReference type="Proteomes" id="UP001597468">
    <property type="component" value="Unassembled WGS sequence"/>
</dbReference>
<feature type="signal peptide" evidence="1">
    <location>
        <begin position="1"/>
        <end position="26"/>
    </location>
</feature>
<dbReference type="RefSeq" id="WP_380753212.1">
    <property type="nucleotide sequence ID" value="NZ_JBHULT010000010.1"/>
</dbReference>
<dbReference type="EMBL" id="JBHULT010000010">
    <property type="protein sequence ID" value="MFD2518677.1"/>
    <property type="molecule type" value="Genomic_DNA"/>
</dbReference>
<name>A0ABW5IYB1_9FLAO</name>
<evidence type="ECO:0000313" key="3">
    <source>
        <dbReference type="Proteomes" id="UP001597468"/>
    </source>
</evidence>
<accession>A0ABW5IYB1</accession>
<feature type="chain" id="PRO_5046873525" description="Lipoprotein" evidence="1">
    <location>
        <begin position="27"/>
        <end position="109"/>
    </location>
</feature>
<evidence type="ECO:0008006" key="4">
    <source>
        <dbReference type="Google" id="ProtNLM"/>
    </source>
</evidence>
<keyword evidence="1" id="KW-0732">Signal</keyword>
<dbReference type="PROSITE" id="PS51257">
    <property type="entry name" value="PROKAR_LIPOPROTEIN"/>
    <property type="match status" value="1"/>
</dbReference>
<reference evidence="3" key="1">
    <citation type="journal article" date="2019" name="Int. J. Syst. Evol. Microbiol.">
        <title>The Global Catalogue of Microorganisms (GCM) 10K type strain sequencing project: providing services to taxonomists for standard genome sequencing and annotation.</title>
        <authorList>
            <consortium name="The Broad Institute Genomics Platform"/>
            <consortium name="The Broad Institute Genome Sequencing Center for Infectious Disease"/>
            <person name="Wu L."/>
            <person name="Ma J."/>
        </authorList>
    </citation>
    <scope>NUCLEOTIDE SEQUENCE [LARGE SCALE GENOMIC DNA]</scope>
    <source>
        <strain evidence="3">KCTC 42585</strain>
    </source>
</reference>
<protein>
    <recommendedName>
        <fullName evidence="4">Lipoprotein</fullName>
    </recommendedName>
</protein>
<organism evidence="2 3">
    <name type="scientific">Salinimicrobium flavum</name>
    <dbReference type="NCBI Taxonomy" id="1737065"/>
    <lineage>
        <taxon>Bacteria</taxon>
        <taxon>Pseudomonadati</taxon>
        <taxon>Bacteroidota</taxon>
        <taxon>Flavobacteriia</taxon>
        <taxon>Flavobacteriales</taxon>
        <taxon>Flavobacteriaceae</taxon>
        <taxon>Salinimicrobium</taxon>
    </lineage>
</organism>
<gene>
    <name evidence="2" type="ORF">ACFSTG_12280</name>
</gene>
<comment type="caution">
    <text evidence="2">The sequence shown here is derived from an EMBL/GenBank/DDBJ whole genome shotgun (WGS) entry which is preliminary data.</text>
</comment>
<proteinExistence type="predicted"/>
<keyword evidence="3" id="KW-1185">Reference proteome</keyword>